<dbReference type="AlphaFoldDB" id="A0A731UWY9"/>
<gene>
    <name evidence="1" type="ORF">G4H16_004313</name>
</gene>
<accession>A0A731UWY9</accession>
<reference evidence="1" key="2">
    <citation type="submission" date="2018-07" db="EMBL/GenBank/DDBJ databases">
        <authorList>
            <consortium name="NCBI Pathogen Detection Project"/>
        </authorList>
    </citation>
    <scope>NUCLEOTIDE SEQUENCE</scope>
    <source>
        <strain evidence="1">M152</strain>
    </source>
</reference>
<reference evidence="1" key="1">
    <citation type="journal article" date="2018" name="Genome Biol.">
        <title>SKESA: strategic k-mer extension for scrupulous assemblies.</title>
        <authorList>
            <person name="Souvorov A."/>
            <person name="Agarwala R."/>
            <person name="Lipman D.J."/>
        </authorList>
    </citation>
    <scope>NUCLEOTIDE SEQUENCE</scope>
    <source>
        <strain evidence="1">M152</strain>
    </source>
</reference>
<name>A0A731UWY9_SALET</name>
<dbReference type="EMBL" id="DAASBC010000027">
    <property type="protein sequence ID" value="HAE4780594.1"/>
    <property type="molecule type" value="Genomic_DNA"/>
</dbReference>
<evidence type="ECO:0000313" key="1">
    <source>
        <dbReference type="EMBL" id="HAE4780594.1"/>
    </source>
</evidence>
<proteinExistence type="predicted"/>
<sequence length="80" mass="9527">MYKKIQTYLLPLLFVMIMGSIIHTANGNAVLPDNLYATQNYEELINTLHDIREAVHQRIDEIWYYEQKQESTYKGENNNY</sequence>
<comment type="caution">
    <text evidence="1">The sequence shown here is derived from an EMBL/GenBank/DDBJ whole genome shotgun (WGS) entry which is preliminary data.</text>
</comment>
<organism evidence="1">
    <name type="scientific">Salmonella enterica subsp. enterica serovar London</name>
    <dbReference type="NCBI Taxonomy" id="149390"/>
    <lineage>
        <taxon>Bacteria</taxon>
        <taxon>Pseudomonadati</taxon>
        <taxon>Pseudomonadota</taxon>
        <taxon>Gammaproteobacteria</taxon>
        <taxon>Enterobacterales</taxon>
        <taxon>Enterobacteriaceae</taxon>
        <taxon>Salmonella</taxon>
    </lineage>
</organism>
<protein>
    <submittedName>
        <fullName evidence="1">Uncharacterized protein</fullName>
    </submittedName>
</protein>